<dbReference type="PANTHER" id="PTHR30097">
    <property type="entry name" value="CATION EFFLUX SYSTEM PROTEIN CUSB"/>
    <property type="match status" value="1"/>
</dbReference>
<dbReference type="EMBL" id="CP048655">
    <property type="protein sequence ID" value="QOW44260.1"/>
    <property type="molecule type" value="Genomic_DNA"/>
</dbReference>
<dbReference type="GO" id="GO:0015679">
    <property type="term" value="P:plasma membrane copper ion transport"/>
    <property type="evidence" value="ECO:0007669"/>
    <property type="project" value="TreeGrafter"/>
</dbReference>
<keyword evidence="3" id="KW-1133">Transmembrane helix</keyword>
<protein>
    <submittedName>
        <fullName evidence="4">HlyD family efflux transporter periplasmic adaptor subunit</fullName>
    </submittedName>
</protein>
<sequence>MDQRVDVLNFKKLLYLMSVLILISLGLWWGSKLLSNKNIEAKVERQVSEAERSPEVSEQQILISSKQIEQVGIKLHTLGASSTNIQKQIILQGQVQWSPESKVVLTSPVSGMVQQVLVQPLAEVTRNHHVLAVHSPDLIQIQNEILQLRAQQQLAQQNLTRERSLYAEGIIAEKRVQEAQNQVQRLNINLGAKQRMLQFMGGGQVNSLNSIVYVKSPTSGYIENLQVSTGQYVEAGTVLGQLVNADSPLQLLLQANLADSKYVHIGDVVQVEGCDITGHIQNIAPALVGNTQTQNIIVQMDTKHNCLRVQQFVKVHVQSKQPTVIAAWPVPSTAITSQDGKHIIFVKNQKGFEAVTVEVLSADQQQSYITAEKLKPKMQLAISGVERLKAVWSGFGAEQAPISTTER</sequence>
<dbReference type="Gene3D" id="2.40.420.20">
    <property type="match status" value="1"/>
</dbReference>
<keyword evidence="3" id="KW-0812">Transmembrane</keyword>
<proteinExistence type="predicted"/>
<name>A0A7S6VSU7_9GAMM</name>
<feature type="transmembrane region" description="Helical" evidence="3">
    <location>
        <begin position="12"/>
        <end position="30"/>
    </location>
</feature>
<dbReference type="Gene3D" id="2.40.50.100">
    <property type="match status" value="1"/>
</dbReference>
<dbReference type="Gene3D" id="1.10.287.470">
    <property type="entry name" value="Helix hairpin bin"/>
    <property type="match status" value="1"/>
</dbReference>
<evidence type="ECO:0000313" key="4">
    <source>
        <dbReference type="EMBL" id="QOW44260.1"/>
    </source>
</evidence>
<keyword evidence="4" id="KW-0614">Plasmid</keyword>
<dbReference type="InterPro" id="IPR051909">
    <property type="entry name" value="MFP_Cation_Efflux"/>
</dbReference>
<gene>
    <name evidence="4" type="ORF">G0027_15630</name>
</gene>
<dbReference type="SUPFAM" id="SSF111369">
    <property type="entry name" value="HlyD-like secretion proteins"/>
    <property type="match status" value="1"/>
</dbReference>
<keyword evidence="1" id="KW-0813">Transport</keyword>
<dbReference type="AlphaFoldDB" id="A0A7S6VSU7"/>
<dbReference type="RefSeq" id="WP_004974297.1">
    <property type="nucleotide sequence ID" value="NZ_CP048655.1"/>
</dbReference>
<evidence type="ECO:0000256" key="2">
    <source>
        <dbReference type="SAM" id="Coils"/>
    </source>
</evidence>
<reference evidence="4 5" key="1">
    <citation type="submission" date="2020-02" db="EMBL/GenBank/DDBJ databases">
        <title>Tigecycline-resistant Acinetobacter species from pigs and migratory birds.</title>
        <authorList>
            <person name="Chen C."/>
            <person name="Sun J."/>
            <person name="Liao X.-P."/>
            <person name="Liu Y.-H."/>
        </authorList>
    </citation>
    <scope>NUCLEOTIDE SEQUENCE [LARGE SCALE GENOMIC DNA]</scope>
    <source>
        <strain evidence="4 5">C15_T</strain>
        <plasmid evidence="4 5">pC15-1</plasmid>
    </source>
</reference>
<evidence type="ECO:0000313" key="5">
    <source>
        <dbReference type="Proteomes" id="UP000593812"/>
    </source>
</evidence>
<organism evidence="4 5">
    <name type="scientific">Acinetobacter indicus</name>
    <dbReference type="NCBI Taxonomy" id="756892"/>
    <lineage>
        <taxon>Bacteria</taxon>
        <taxon>Pseudomonadati</taxon>
        <taxon>Pseudomonadota</taxon>
        <taxon>Gammaproteobacteria</taxon>
        <taxon>Moraxellales</taxon>
        <taxon>Moraxellaceae</taxon>
        <taxon>Acinetobacter</taxon>
    </lineage>
</organism>
<dbReference type="GO" id="GO:0060003">
    <property type="term" value="P:copper ion export"/>
    <property type="evidence" value="ECO:0007669"/>
    <property type="project" value="TreeGrafter"/>
</dbReference>
<dbReference type="GeneID" id="64223880"/>
<evidence type="ECO:0000256" key="1">
    <source>
        <dbReference type="ARBA" id="ARBA00022448"/>
    </source>
</evidence>
<accession>A0A7S6VSU7</accession>
<dbReference type="Proteomes" id="UP000593812">
    <property type="component" value="Plasmid pC15-1"/>
</dbReference>
<geneLocation type="plasmid" evidence="4 5">
    <name>pC15-1</name>
</geneLocation>
<dbReference type="GO" id="GO:0030313">
    <property type="term" value="C:cell envelope"/>
    <property type="evidence" value="ECO:0007669"/>
    <property type="project" value="TreeGrafter"/>
</dbReference>
<evidence type="ECO:0000256" key="3">
    <source>
        <dbReference type="SAM" id="Phobius"/>
    </source>
</evidence>
<feature type="coiled-coil region" evidence="2">
    <location>
        <begin position="138"/>
        <end position="196"/>
    </location>
</feature>
<keyword evidence="2" id="KW-0175">Coiled coil</keyword>
<keyword evidence="3" id="KW-0472">Membrane</keyword>
<dbReference type="PANTHER" id="PTHR30097:SF4">
    <property type="entry name" value="SLR6042 PROTEIN"/>
    <property type="match status" value="1"/>
</dbReference>